<dbReference type="PANTHER" id="PTHR30387">
    <property type="entry name" value="MANNONATE DEHYDRATASE"/>
    <property type="match status" value="1"/>
</dbReference>
<dbReference type="OrthoDB" id="10262655at2759"/>
<comment type="pathway">
    <text evidence="5">Carbohydrate metabolism; pentose and glucuronate interconversion.</text>
</comment>
<dbReference type="GO" id="GO:0008198">
    <property type="term" value="F:ferrous iron binding"/>
    <property type="evidence" value="ECO:0007669"/>
    <property type="project" value="TreeGrafter"/>
</dbReference>
<dbReference type="EMBL" id="JWZX01000217">
    <property type="protein sequence ID" value="KOO53463.1"/>
    <property type="molecule type" value="Genomic_DNA"/>
</dbReference>
<comment type="similarity">
    <text evidence="6">Belongs to the mannonate dehydratase family.</text>
</comment>
<comment type="function">
    <text evidence="4">Catalyzes the dehydration of D-mannonate.</text>
</comment>
<keyword evidence="12" id="KW-1185">Reference proteome</keyword>
<evidence type="ECO:0000256" key="8">
    <source>
        <dbReference type="ARBA" id="ARBA00023004"/>
    </source>
</evidence>
<dbReference type="InterPro" id="IPR036237">
    <property type="entry name" value="Xyl_isomerase-like_sf"/>
</dbReference>
<evidence type="ECO:0000256" key="4">
    <source>
        <dbReference type="ARBA" id="ARBA00002713"/>
    </source>
</evidence>
<gene>
    <name evidence="11" type="ORF">Ctob_012822</name>
</gene>
<comment type="caution">
    <text evidence="11">The sequence shown here is derived from an EMBL/GenBank/DDBJ whole genome shotgun (WGS) entry which is preliminary data.</text>
</comment>
<accession>A0A0M0LRW9</accession>
<evidence type="ECO:0000256" key="3">
    <source>
        <dbReference type="ARBA" id="ARBA00001954"/>
    </source>
</evidence>
<evidence type="ECO:0000256" key="10">
    <source>
        <dbReference type="ARBA" id="ARBA00023239"/>
    </source>
</evidence>
<protein>
    <recommendedName>
        <fullName evidence="7">mannonate dehydratase</fullName>
        <ecNumber evidence="7">4.2.1.8</ecNumber>
    </recommendedName>
</protein>
<dbReference type="NCBIfam" id="TIGR00695">
    <property type="entry name" value="uxuA"/>
    <property type="match status" value="1"/>
</dbReference>
<dbReference type="AlphaFoldDB" id="A0A0M0LRW9"/>
<keyword evidence="9" id="KW-0464">Manganese</keyword>
<evidence type="ECO:0000256" key="9">
    <source>
        <dbReference type="ARBA" id="ARBA00023211"/>
    </source>
</evidence>
<dbReference type="EC" id="4.2.1.8" evidence="7"/>
<organism evidence="11 12">
    <name type="scientific">Chrysochromulina tobinii</name>
    <dbReference type="NCBI Taxonomy" id="1460289"/>
    <lineage>
        <taxon>Eukaryota</taxon>
        <taxon>Haptista</taxon>
        <taxon>Haptophyta</taxon>
        <taxon>Prymnesiophyceae</taxon>
        <taxon>Prymnesiales</taxon>
        <taxon>Chrysochromulinaceae</taxon>
        <taxon>Chrysochromulina</taxon>
    </lineage>
</organism>
<evidence type="ECO:0000256" key="5">
    <source>
        <dbReference type="ARBA" id="ARBA00004892"/>
    </source>
</evidence>
<comment type="catalytic activity">
    <reaction evidence="1">
        <text>D-mannonate = 2-dehydro-3-deoxy-D-gluconate + H2O</text>
        <dbReference type="Rhea" id="RHEA:20097"/>
        <dbReference type="ChEBI" id="CHEBI:15377"/>
        <dbReference type="ChEBI" id="CHEBI:17767"/>
        <dbReference type="ChEBI" id="CHEBI:57990"/>
        <dbReference type="EC" id="4.2.1.8"/>
    </reaction>
</comment>
<evidence type="ECO:0000256" key="2">
    <source>
        <dbReference type="ARBA" id="ARBA00001936"/>
    </source>
</evidence>
<dbReference type="NCBIfam" id="NF003027">
    <property type="entry name" value="PRK03906.1"/>
    <property type="match status" value="1"/>
</dbReference>
<evidence type="ECO:0000313" key="12">
    <source>
        <dbReference type="Proteomes" id="UP000037460"/>
    </source>
</evidence>
<dbReference type="PANTHER" id="PTHR30387:SF2">
    <property type="entry name" value="MANNONATE DEHYDRATASE"/>
    <property type="match status" value="1"/>
</dbReference>
<dbReference type="GO" id="GO:0030145">
    <property type="term" value="F:manganese ion binding"/>
    <property type="evidence" value="ECO:0007669"/>
    <property type="project" value="TreeGrafter"/>
</dbReference>
<dbReference type="InterPro" id="IPR004628">
    <property type="entry name" value="Man_deHydtase"/>
</dbReference>
<name>A0A0M0LRW9_9EUKA</name>
<dbReference type="Pfam" id="PF03786">
    <property type="entry name" value="UxuA"/>
    <property type="match status" value="1"/>
</dbReference>
<evidence type="ECO:0000256" key="6">
    <source>
        <dbReference type="ARBA" id="ARBA00007389"/>
    </source>
</evidence>
<keyword evidence="8" id="KW-0408">Iron</keyword>
<dbReference type="GO" id="GO:0008927">
    <property type="term" value="F:mannonate dehydratase activity"/>
    <property type="evidence" value="ECO:0007669"/>
    <property type="project" value="UniProtKB-EC"/>
</dbReference>
<evidence type="ECO:0000313" key="11">
    <source>
        <dbReference type="EMBL" id="KOO53463.1"/>
    </source>
</evidence>
<reference evidence="12" key="1">
    <citation type="journal article" date="2015" name="PLoS Genet.">
        <title>Genome Sequence and Transcriptome Analyses of Chrysochromulina tobin: Metabolic Tools for Enhanced Algal Fitness in the Prominent Order Prymnesiales (Haptophyceae).</title>
        <authorList>
            <person name="Hovde B.T."/>
            <person name="Deodato C.R."/>
            <person name="Hunsperger H.M."/>
            <person name="Ryken S.A."/>
            <person name="Yost W."/>
            <person name="Jha R.K."/>
            <person name="Patterson J."/>
            <person name="Monnat R.J. Jr."/>
            <person name="Barlow S.B."/>
            <person name="Starkenburg S.R."/>
            <person name="Cattolico R.A."/>
        </authorList>
    </citation>
    <scope>NUCLEOTIDE SEQUENCE</scope>
    <source>
        <strain evidence="12">CCMP291</strain>
    </source>
</reference>
<dbReference type="PIRSF" id="PIRSF016049">
    <property type="entry name" value="Man_dehyd"/>
    <property type="match status" value="1"/>
</dbReference>
<dbReference type="Gene3D" id="3.20.20.150">
    <property type="entry name" value="Divalent-metal-dependent TIM barrel enzymes"/>
    <property type="match status" value="1"/>
</dbReference>
<dbReference type="GO" id="GO:0042840">
    <property type="term" value="P:D-glucuronate catabolic process"/>
    <property type="evidence" value="ECO:0007669"/>
    <property type="project" value="TreeGrafter"/>
</dbReference>
<keyword evidence="10" id="KW-0456">Lyase</keyword>
<evidence type="ECO:0000256" key="1">
    <source>
        <dbReference type="ARBA" id="ARBA00001794"/>
    </source>
</evidence>
<dbReference type="Proteomes" id="UP000037460">
    <property type="component" value="Unassembled WGS sequence"/>
</dbReference>
<comment type="cofactor">
    <cofactor evidence="2">
        <name>Mn(2+)</name>
        <dbReference type="ChEBI" id="CHEBI:29035"/>
    </cofactor>
</comment>
<proteinExistence type="inferred from homology"/>
<dbReference type="SUPFAM" id="SSF51658">
    <property type="entry name" value="Xylose isomerase-like"/>
    <property type="match status" value="1"/>
</dbReference>
<sequence length="432" mass="47825">MSGSDDKHVAPTAVRLEQTWRWYGPNDPVTLKHVKQAGATGVVTALHHVPIGQVWTVEAIKQRIAEVEKEGLTWSVVESVPVHESIKQGLPDRDKYIAAYQQSVRNLGACGCNILCYNFMPVIDWTRTDLEYEWFDGSKALAFDAKDFAAFELFILNRPGAAKTYDAAATKRAKAHFDAMSAEKRQKLQQNIVAGMPGKMTEAHTLESFQGALDAYKTLDANALRANLAYFLRAVVPVAEEAGVYMAIHPDDPPCPLLGLPRVVSTDADVCALLAAAPSTHNGLTFCVGSYASSPLNDVEAMAANHADKVFFVHLRNVRRSGEGALCNFVESDHLDGEVDMYQILKTFTKEAARRRNLQMAEAVCRMPFRPDHGHQMLDDLDEGKKTNPGYTAIGRLRGLAELRGLQEAIVRHEEEKQQLEAAPMPKKSRRK</sequence>
<dbReference type="HAMAP" id="MF_00106">
    <property type="entry name" value="UxuA"/>
    <property type="match status" value="1"/>
</dbReference>
<evidence type="ECO:0000256" key="7">
    <source>
        <dbReference type="ARBA" id="ARBA00012927"/>
    </source>
</evidence>
<comment type="cofactor">
    <cofactor evidence="3">
        <name>Fe(2+)</name>
        <dbReference type="ChEBI" id="CHEBI:29033"/>
    </cofactor>
</comment>